<feature type="transmembrane region" description="Helical" evidence="6">
    <location>
        <begin position="12"/>
        <end position="33"/>
    </location>
</feature>
<evidence type="ECO:0000256" key="4">
    <source>
        <dbReference type="ARBA" id="ARBA00022989"/>
    </source>
</evidence>
<protein>
    <submittedName>
        <fullName evidence="7">Transporter</fullName>
    </submittedName>
</protein>
<feature type="transmembrane region" description="Helical" evidence="6">
    <location>
        <begin position="39"/>
        <end position="60"/>
    </location>
</feature>
<evidence type="ECO:0000256" key="5">
    <source>
        <dbReference type="ARBA" id="ARBA00023136"/>
    </source>
</evidence>
<comment type="similarity">
    <text evidence="2">Belongs to the autoinducer-2 exporter (AI-2E) (TC 2.A.86) family.</text>
</comment>
<organism evidence="7 8">
    <name type="scientific">Shouchella lehensis G1</name>
    <dbReference type="NCBI Taxonomy" id="1246626"/>
    <lineage>
        <taxon>Bacteria</taxon>
        <taxon>Bacillati</taxon>
        <taxon>Bacillota</taxon>
        <taxon>Bacilli</taxon>
        <taxon>Bacillales</taxon>
        <taxon>Bacillaceae</taxon>
        <taxon>Shouchella</taxon>
    </lineage>
</organism>
<gene>
    <name evidence="7" type="ORF">BleG1_1931</name>
</gene>
<feature type="transmembrane region" description="Helical" evidence="6">
    <location>
        <begin position="236"/>
        <end position="255"/>
    </location>
</feature>
<dbReference type="EMBL" id="CP003923">
    <property type="protein sequence ID" value="AIC94509.1"/>
    <property type="molecule type" value="Genomic_DNA"/>
</dbReference>
<dbReference type="GO" id="GO:0016020">
    <property type="term" value="C:membrane"/>
    <property type="evidence" value="ECO:0007669"/>
    <property type="project" value="UniProtKB-SubCell"/>
</dbReference>
<feature type="transmembrane region" description="Helical" evidence="6">
    <location>
        <begin position="171"/>
        <end position="195"/>
    </location>
</feature>
<comment type="subcellular location">
    <subcellularLocation>
        <location evidence="1">Membrane</location>
        <topology evidence="1">Multi-pass membrane protein</topology>
    </subcellularLocation>
</comment>
<evidence type="ECO:0000256" key="1">
    <source>
        <dbReference type="ARBA" id="ARBA00004141"/>
    </source>
</evidence>
<dbReference type="PANTHER" id="PTHR21716">
    <property type="entry name" value="TRANSMEMBRANE PROTEIN"/>
    <property type="match status" value="1"/>
</dbReference>
<evidence type="ECO:0000313" key="8">
    <source>
        <dbReference type="Proteomes" id="UP000027142"/>
    </source>
</evidence>
<dbReference type="InterPro" id="IPR002549">
    <property type="entry name" value="AI-2E-like"/>
</dbReference>
<proteinExistence type="inferred from homology"/>
<keyword evidence="8" id="KW-1185">Reference proteome</keyword>
<evidence type="ECO:0000256" key="6">
    <source>
        <dbReference type="SAM" id="Phobius"/>
    </source>
</evidence>
<dbReference type="Pfam" id="PF01594">
    <property type="entry name" value="AI-2E_transport"/>
    <property type="match status" value="1"/>
</dbReference>
<dbReference type="AlphaFoldDB" id="A0A060M359"/>
<keyword evidence="3 6" id="KW-0812">Transmembrane</keyword>
<accession>A0A060M359</accession>
<dbReference type="Proteomes" id="UP000027142">
    <property type="component" value="Chromosome"/>
</dbReference>
<dbReference type="OrthoDB" id="9774361at2"/>
<keyword evidence="5 6" id="KW-0472">Membrane</keyword>
<feature type="transmembrane region" description="Helical" evidence="6">
    <location>
        <begin position="72"/>
        <end position="98"/>
    </location>
</feature>
<feature type="transmembrane region" description="Helical" evidence="6">
    <location>
        <begin position="261"/>
        <end position="291"/>
    </location>
</feature>
<dbReference type="InterPro" id="IPR014227">
    <property type="entry name" value="YtvI-like"/>
</dbReference>
<dbReference type="GO" id="GO:0055085">
    <property type="term" value="P:transmembrane transport"/>
    <property type="evidence" value="ECO:0007669"/>
    <property type="project" value="TreeGrafter"/>
</dbReference>
<evidence type="ECO:0000313" key="7">
    <source>
        <dbReference type="EMBL" id="AIC94509.1"/>
    </source>
</evidence>
<dbReference type="KEGG" id="ble:BleG1_1931"/>
<evidence type="ECO:0000256" key="2">
    <source>
        <dbReference type="ARBA" id="ARBA00009773"/>
    </source>
</evidence>
<sequence length="383" mass="42983">MLEEGVSLSKEVGWMALRTLIIILFLILFGWLVARVFSLTYPFWFAALFAWMLQPVARFFQYKLKFNKGFASLFGLLGGILAISAVLTGIVFLVYFSLREFFEQVPMWIEEGAAKIQLYFNETILPLWHEFLRTIDQFDSGGTSPLSEGINQLGTSISNIVGNIGQAALDVVANILIGLPSFLVAFLFIILSIYFMGKSWSFYQSVYDRHVPRKVRSKGKEFVQATRIRLFGFIRAQLILMVVTALIVFIGLLILNVENAWMLAIVVGIAELLPYLGTGTILIPWFIYLFVTGDMSGGLGIAILYVIIVIVRQMLEPKVLSSNMNLNPVAVLISLFAGLQLFGAFGLFLGPVLLVLIVILNDIGFFRTVIYFIRFGFEDTNSK</sequence>
<reference evidence="7 8" key="1">
    <citation type="journal article" date="2014" name="Gene">
        <title>A comparative genomic analysis of the alkalitolerant soil bacterium Bacillus lehensis G1.</title>
        <authorList>
            <person name="Noor Y.M."/>
            <person name="Samsulrizal N.H."/>
            <person name="Jema'on N.A."/>
            <person name="Low K.O."/>
            <person name="Ramli A.N."/>
            <person name="Alias N.I."/>
            <person name="Damis S.I."/>
            <person name="Fuzi S.F."/>
            <person name="Isa M.N."/>
            <person name="Murad A.M."/>
            <person name="Raih M.F."/>
            <person name="Bakar F.D."/>
            <person name="Najimudin N."/>
            <person name="Mahadi N.M."/>
            <person name="Illias R.M."/>
        </authorList>
    </citation>
    <scope>NUCLEOTIDE SEQUENCE [LARGE SCALE GENOMIC DNA]</scope>
    <source>
        <strain evidence="7 8">G1</strain>
    </source>
</reference>
<dbReference type="PATRIC" id="fig|1246626.3.peg.1930"/>
<dbReference type="eggNOG" id="COG0628">
    <property type="taxonomic scope" value="Bacteria"/>
</dbReference>
<dbReference type="HOGENOM" id="CLU_031275_4_0_9"/>
<dbReference type="STRING" id="1246626.BleG1_1931"/>
<feature type="transmembrane region" description="Helical" evidence="6">
    <location>
        <begin position="335"/>
        <end position="360"/>
    </location>
</feature>
<name>A0A060M359_9BACI</name>
<keyword evidence="4 6" id="KW-1133">Transmembrane helix</keyword>
<dbReference type="PANTHER" id="PTHR21716:SF68">
    <property type="entry name" value="TRANSPORT PROTEIN YTVI-RELATED"/>
    <property type="match status" value="1"/>
</dbReference>
<dbReference type="NCBIfam" id="TIGR02872">
    <property type="entry name" value="spore_ytvI"/>
    <property type="match status" value="1"/>
</dbReference>
<evidence type="ECO:0000256" key="3">
    <source>
        <dbReference type="ARBA" id="ARBA00022692"/>
    </source>
</evidence>